<comment type="caution">
    <text evidence="3">The sequence shown here is derived from an EMBL/GenBank/DDBJ whole genome shotgun (WGS) entry which is preliminary data.</text>
</comment>
<keyword evidence="1" id="KW-0472">Membrane</keyword>
<dbReference type="GO" id="GO:0004016">
    <property type="term" value="F:adenylate cyclase activity"/>
    <property type="evidence" value="ECO:0007669"/>
    <property type="project" value="UniProtKB-ARBA"/>
</dbReference>
<dbReference type="GO" id="GO:0035556">
    <property type="term" value="P:intracellular signal transduction"/>
    <property type="evidence" value="ECO:0007669"/>
    <property type="project" value="InterPro"/>
</dbReference>
<keyword evidence="1" id="KW-1133">Transmembrane helix</keyword>
<dbReference type="PROSITE" id="PS50125">
    <property type="entry name" value="GUANYLATE_CYCLASE_2"/>
    <property type="match status" value="1"/>
</dbReference>
<dbReference type="CDD" id="cd07302">
    <property type="entry name" value="CHD"/>
    <property type="match status" value="1"/>
</dbReference>
<dbReference type="PANTHER" id="PTHR43081">
    <property type="entry name" value="ADENYLATE CYCLASE, TERMINAL-DIFFERENTIATION SPECIFIC-RELATED"/>
    <property type="match status" value="1"/>
</dbReference>
<dbReference type="Proteomes" id="UP000282985">
    <property type="component" value="Unassembled WGS sequence"/>
</dbReference>
<feature type="transmembrane region" description="Helical" evidence="1">
    <location>
        <begin position="73"/>
        <end position="90"/>
    </location>
</feature>
<feature type="domain" description="Guanylate cyclase" evidence="2">
    <location>
        <begin position="196"/>
        <end position="325"/>
    </location>
</feature>
<feature type="transmembrane region" description="Helical" evidence="1">
    <location>
        <begin position="149"/>
        <end position="167"/>
    </location>
</feature>
<dbReference type="AlphaFoldDB" id="A0A434AWU3"/>
<gene>
    <name evidence="3" type="ORF">DLK05_05685</name>
</gene>
<protein>
    <submittedName>
        <fullName evidence="3">Adenylate/guanylate cyclase domain-containing protein</fullName>
    </submittedName>
</protein>
<dbReference type="EMBL" id="RJJX01000005">
    <property type="protein sequence ID" value="RUT78973.1"/>
    <property type="molecule type" value="Genomic_DNA"/>
</dbReference>
<feature type="transmembrane region" description="Helical" evidence="1">
    <location>
        <begin position="97"/>
        <end position="123"/>
    </location>
</feature>
<dbReference type="Pfam" id="PF00211">
    <property type="entry name" value="Guanylate_cyc"/>
    <property type="match status" value="1"/>
</dbReference>
<dbReference type="InterPro" id="IPR001054">
    <property type="entry name" value="A/G_cyclase"/>
</dbReference>
<organism evidence="3 4">
    <name type="scientific">Ancylomarina longa</name>
    <dbReference type="NCBI Taxonomy" id="2487017"/>
    <lineage>
        <taxon>Bacteria</taxon>
        <taxon>Pseudomonadati</taxon>
        <taxon>Bacteroidota</taxon>
        <taxon>Bacteroidia</taxon>
        <taxon>Marinilabiliales</taxon>
        <taxon>Marinifilaceae</taxon>
        <taxon>Ancylomarina</taxon>
    </lineage>
</organism>
<keyword evidence="1" id="KW-0812">Transmembrane</keyword>
<sequence length="377" mass="44301">MKILLSILLRRSRNWWNILMIMNNLKISISFVSTYFITIVLIWIVAFFFLTVFQVDETSTLSITKMQNLKNTLWSGMIAGVIWGSIFRIARYFRRFLYNYLLTVLLSIFVNISSAYLLIYSMYHMGDVFSMEGFPETFSQLLDLYNSQLFYAILAYFFIVGALIEIFHDIDRKFGKGVLIKFLLGRYYKPKEEERIFMFMDLKSSTYYAEKLGHFKYSRLIQDCFKDLTYSVKKNQAQIYQYIGDEVVLTWKMKDGLVEKRCVQLFIDFTETLERKKAYYYSEYGMLPIFKAGVHSGKVMVAEIGELKSEIAYHGDAINTAARIQGLCNTYDSRLLISLDLLTELKGYNGHMKQFKHLKQVVLKGKEIPIEIYTFNE</sequence>
<evidence type="ECO:0000256" key="1">
    <source>
        <dbReference type="SAM" id="Phobius"/>
    </source>
</evidence>
<dbReference type="InterPro" id="IPR029787">
    <property type="entry name" value="Nucleotide_cyclase"/>
</dbReference>
<dbReference type="GO" id="GO:0009190">
    <property type="term" value="P:cyclic nucleotide biosynthetic process"/>
    <property type="evidence" value="ECO:0007669"/>
    <property type="project" value="InterPro"/>
</dbReference>
<dbReference type="InterPro" id="IPR050697">
    <property type="entry name" value="Adenylyl/Guanylyl_Cyclase_3/4"/>
</dbReference>
<feature type="transmembrane region" description="Helical" evidence="1">
    <location>
        <begin position="29"/>
        <end position="53"/>
    </location>
</feature>
<evidence type="ECO:0000313" key="4">
    <source>
        <dbReference type="Proteomes" id="UP000282985"/>
    </source>
</evidence>
<reference evidence="3 4" key="1">
    <citation type="submission" date="2018-11" db="EMBL/GenBank/DDBJ databases">
        <title>Parancylomarina longa gen. nov., sp. nov., isolated from sediments of southern Okinawa.</title>
        <authorList>
            <person name="Fu T."/>
        </authorList>
    </citation>
    <scope>NUCLEOTIDE SEQUENCE [LARGE SCALE GENOMIC DNA]</scope>
    <source>
        <strain evidence="3 4">T3-2 S1-C</strain>
    </source>
</reference>
<dbReference type="OrthoDB" id="9768499at2"/>
<name>A0A434AWU3_9BACT</name>
<dbReference type="Gene3D" id="3.30.70.1230">
    <property type="entry name" value="Nucleotide cyclase"/>
    <property type="match status" value="1"/>
</dbReference>
<dbReference type="PANTHER" id="PTHR43081:SF1">
    <property type="entry name" value="ADENYLATE CYCLASE, TERMINAL-DIFFERENTIATION SPECIFIC"/>
    <property type="match status" value="1"/>
</dbReference>
<evidence type="ECO:0000313" key="3">
    <source>
        <dbReference type="EMBL" id="RUT78973.1"/>
    </source>
</evidence>
<evidence type="ECO:0000259" key="2">
    <source>
        <dbReference type="PROSITE" id="PS50125"/>
    </source>
</evidence>
<accession>A0A434AWU3</accession>
<dbReference type="SUPFAM" id="SSF55073">
    <property type="entry name" value="Nucleotide cyclase"/>
    <property type="match status" value="1"/>
</dbReference>
<proteinExistence type="predicted"/>
<keyword evidence="4" id="KW-1185">Reference proteome</keyword>